<feature type="transmembrane region" description="Helical" evidence="6">
    <location>
        <begin position="238"/>
        <end position="258"/>
    </location>
</feature>
<feature type="transmembrane region" description="Helical" evidence="6">
    <location>
        <begin position="173"/>
        <end position="200"/>
    </location>
</feature>
<keyword evidence="3 5" id="KW-0808">Transferase</keyword>
<dbReference type="InterPro" id="IPR043130">
    <property type="entry name" value="CDP-OH_PTrfase_TM_dom"/>
</dbReference>
<evidence type="ECO:0000256" key="2">
    <source>
        <dbReference type="ARBA" id="ARBA00010441"/>
    </source>
</evidence>
<feature type="transmembrane region" description="Helical" evidence="6">
    <location>
        <begin position="279"/>
        <end position="296"/>
    </location>
</feature>
<feature type="transmembrane region" description="Helical" evidence="6">
    <location>
        <begin position="124"/>
        <end position="153"/>
    </location>
</feature>
<evidence type="ECO:0000313" key="9">
    <source>
        <dbReference type="Proteomes" id="UP001150538"/>
    </source>
</evidence>
<dbReference type="Gene3D" id="1.20.120.1760">
    <property type="match status" value="1"/>
</dbReference>
<dbReference type="PANTHER" id="PTHR10414:SF37">
    <property type="entry name" value="BB IN A BOXCAR, ISOFORM C"/>
    <property type="match status" value="1"/>
</dbReference>
<accession>A0A9W7ZP86</accession>
<evidence type="ECO:0000256" key="4">
    <source>
        <dbReference type="ARBA" id="ARBA00023136"/>
    </source>
</evidence>
<dbReference type="PANTHER" id="PTHR10414">
    <property type="entry name" value="ETHANOLAMINEPHOSPHOTRANSFERASE"/>
    <property type="match status" value="1"/>
</dbReference>
<keyword evidence="6" id="KW-0812">Transmembrane</keyword>
<dbReference type="OrthoDB" id="196717at2759"/>
<evidence type="ECO:0000256" key="6">
    <source>
        <dbReference type="SAM" id="Phobius"/>
    </source>
</evidence>
<dbReference type="AlphaFoldDB" id="A0A9W7ZP86"/>
<evidence type="ECO:0000256" key="1">
    <source>
        <dbReference type="ARBA" id="ARBA00004370"/>
    </source>
</evidence>
<dbReference type="GO" id="GO:0016020">
    <property type="term" value="C:membrane"/>
    <property type="evidence" value="ECO:0007669"/>
    <property type="project" value="UniProtKB-SubCell"/>
</dbReference>
<feature type="non-terminal residue" evidence="8">
    <location>
        <position position="332"/>
    </location>
</feature>
<evidence type="ECO:0000256" key="3">
    <source>
        <dbReference type="ARBA" id="ARBA00022679"/>
    </source>
</evidence>
<keyword evidence="7" id="KW-0732">Signal</keyword>
<comment type="similarity">
    <text evidence="2 5">Belongs to the CDP-alcohol phosphatidyltransferase class-I family.</text>
</comment>
<gene>
    <name evidence="8" type="ORF">H4219_005439</name>
</gene>
<name>A0A9W7ZP86_9FUNG</name>
<feature type="transmembrane region" description="Helical" evidence="6">
    <location>
        <begin position="308"/>
        <end position="329"/>
    </location>
</feature>
<dbReference type="GO" id="GO:0008654">
    <property type="term" value="P:phospholipid biosynthetic process"/>
    <property type="evidence" value="ECO:0007669"/>
    <property type="project" value="InterPro"/>
</dbReference>
<feature type="transmembrane region" description="Helical" evidence="6">
    <location>
        <begin position="212"/>
        <end position="232"/>
    </location>
</feature>
<comment type="caution">
    <text evidence="8">The sequence shown here is derived from an EMBL/GenBank/DDBJ whole genome shotgun (WGS) entry which is preliminary data.</text>
</comment>
<keyword evidence="9" id="KW-1185">Reference proteome</keyword>
<keyword evidence="4 6" id="KW-0472">Membrane</keyword>
<dbReference type="InterPro" id="IPR014472">
    <property type="entry name" value="CHOPT"/>
</dbReference>
<dbReference type="GO" id="GO:0016780">
    <property type="term" value="F:phosphotransferase activity, for other substituted phosphate groups"/>
    <property type="evidence" value="ECO:0007669"/>
    <property type="project" value="InterPro"/>
</dbReference>
<keyword evidence="6" id="KW-1133">Transmembrane helix</keyword>
<feature type="chain" id="PRO_5040952595" evidence="7">
    <location>
        <begin position="18"/>
        <end position="332"/>
    </location>
</feature>
<comment type="subcellular location">
    <subcellularLocation>
        <location evidence="1">Membrane</location>
    </subcellularLocation>
</comment>
<evidence type="ECO:0000313" key="8">
    <source>
        <dbReference type="EMBL" id="KAJ1912872.1"/>
    </source>
</evidence>
<dbReference type="Pfam" id="PF01066">
    <property type="entry name" value="CDP-OH_P_transf"/>
    <property type="match status" value="1"/>
</dbReference>
<feature type="signal peptide" evidence="7">
    <location>
        <begin position="1"/>
        <end position="17"/>
    </location>
</feature>
<sequence>MAANMVTLLGFLHVILAYAINIYMAPGLSEELPSWVYYVYAACVWIYGSFDAVDGKQARRTGTSSPLGEMFDHGCDSLAVTLLMLLQATSMGLGQTWWTVAFISSGLTNFYMSTMEEYHTHTLYLGYFSGPVEGIIMATTGLILTGTFGQQIWHNLVRDYLPLPGFITNNLIPAINFGQLVVVLICIGLIPTVIASLDNIAKACRTENKSVLGAYADATPLAASLVAIALWLHQSPSLLYHNLTLFLSFTGLTFSYIVGRVIIAHVTKAPFPKLNRMHIPIFLGAVNSVVLPRVLGIPKVFDGQSEVVFLWGCLVYSLLQYGHFVYSVIEEI</sequence>
<evidence type="ECO:0000256" key="7">
    <source>
        <dbReference type="SAM" id="SignalP"/>
    </source>
</evidence>
<evidence type="ECO:0000256" key="5">
    <source>
        <dbReference type="RuleBase" id="RU003750"/>
    </source>
</evidence>
<dbReference type="Proteomes" id="UP001150538">
    <property type="component" value="Unassembled WGS sequence"/>
</dbReference>
<dbReference type="InterPro" id="IPR048254">
    <property type="entry name" value="CDP_ALCOHOL_P_TRANSF_CS"/>
</dbReference>
<dbReference type="InterPro" id="IPR000462">
    <property type="entry name" value="CDP-OH_P_trans"/>
</dbReference>
<organism evidence="8 9">
    <name type="scientific">Mycoemilia scoparia</name>
    <dbReference type="NCBI Taxonomy" id="417184"/>
    <lineage>
        <taxon>Eukaryota</taxon>
        <taxon>Fungi</taxon>
        <taxon>Fungi incertae sedis</taxon>
        <taxon>Zoopagomycota</taxon>
        <taxon>Kickxellomycotina</taxon>
        <taxon>Kickxellomycetes</taxon>
        <taxon>Kickxellales</taxon>
        <taxon>Kickxellaceae</taxon>
        <taxon>Mycoemilia</taxon>
    </lineage>
</organism>
<protein>
    <submittedName>
        <fullName evidence="8">Uncharacterized protein</fullName>
    </submittedName>
</protein>
<dbReference type="PROSITE" id="PS00379">
    <property type="entry name" value="CDP_ALCOHOL_P_TRANSF"/>
    <property type="match status" value="1"/>
</dbReference>
<dbReference type="EMBL" id="JANBPU010000305">
    <property type="protein sequence ID" value="KAJ1912872.1"/>
    <property type="molecule type" value="Genomic_DNA"/>
</dbReference>
<proteinExistence type="inferred from homology"/>
<reference evidence="8" key="1">
    <citation type="submission" date="2022-07" db="EMBL/GenBank/DDBJ databases">
        <title>Phylogenomic reconstructions and comparative analyses of Kickxellomycotina fungi.</title>
        <authorList>
            <person name="Reynolds N.K."/>
            <person name="Stajich J.E."/>
            <person name="Barry K."/>
            <person name="Grigoriev I.V."/>
            <person name="Crous P."/>
            <person name="Smith M.E."/>
        </authorList>
    </citation>
    <scope>NUCLEOTIDE SEQUENCE</scope>
    <source>
        <strain evidence="8">NBRC 100468</strain>
    </source>
</reference>